<reference evidence="1" key="1">
    <citation type="journal article" date="2015" name="Nature">
        <title>Complex archaea that bridge the gap between prokaryotes and eukaryotes.</title>
        <authorList>
            <person name="Spang A."/>
            <person name="Saw J.H."/>
            <person name="Jorgensen S.L."/>
            <person name="Zaremba-Niedzwiedzka K."/>
            <person name="Martijn J."/>
            <person name="Lind A.E."/>
            <person name="van Eijk R."/>
            <person name="Schleper C."/>
            <person name="Guy L."/>
            <person name="Ettema T.J."/>
        </authorList>
    </citation>
    <scope>NUCLEOTIDE SEQUENCE</scope>
</reference>
<gene>
    <name evidence="1" type="ORF">LCGC14_2719760</name>
</gene>
<protein>
    <submittedName>
        <fullName evidence="1">Uncharacterized protein</fullName>
    </submittedName>
</protein>
<dbReference type="AlphaFoldDB" id="A0A0F8ZY12"/>
<organism evidence="1">
    <name type="scientific">marine sediment metagenome</name>
    <dbReference type="NCBI Taxonomy" id="412755"/>
    <lineage>
        <taxon>unclassified sequences</taxon>
        <taxon>metagenomes</taxon>
        <taxon>ecological metagenomes</taxon>
    </lineage>
</organism>
<evidence type="ECO:0000313" key="1">
    <source>
        <dbReference type="EMBL" id="KKK90760.1"/>
    </source>
</evidence>
<comment type="caution">
    <text evidence="1">The sequence shown here is derived from an EMBL/GenBank/DDBJ whole genome shotgun (WGS) entry which is preliminary data.</text>
</comment>
<dbReference type="EMBL" id="LAZR01048952">
    <property type="protein sequence ID" value="KKK90760.1"/>
    <property type="molecule type" value="Genomic_DNA"/>
</dbReference>
<name>A0A0F8ZY12_9ZZZZ</name>
<sequence>MLYSYVCSLTGHDIPNKLSYSIAVEVDIPDEISRDEIIRCSCLGTSLKVRISKYMGAHPDQCVNWSMFGYKTTWQEVHAKSATVTTQPVDNLMSMDVVEFVEDTMERYSKECNGSAEMALTIFAEKHKREYNEVKKEYEELIKE</sequence>
<proteinExistence type="predicted"/>
<accession>A0A0F8ZY12</accession>